<dbReference type="InterPro" id="IPR001841">
    <property type="entry name" value="Znf_RING"/>
</dbReference>
<sequence>MNSPRRKELLLHPNGEHEHAFAPIAPPQPQAFMVENVPSQEYPDEEKTGLTAYQDARELVRLVQCPQCSRPYSAPVTLPCGHTVCRGCLPPPTTRANISYPNTPDRLLGISCPLSSCRAEHAAAECSIDVTLSKLMELIEIEVAKHIQLIQDAPMLLEEILQWDDSLPMQEQEKVDMKGASKVLYGGRLASTYTMASMGDLRRGSEVAYKALAGAVDIYQDLDNALLERLRDVAQKELDCLVCYNMMLDPTTTSCGHTFCRRCLVRVMDHSSICPMCRKGLHTPASLQNKPGNAILNALLDGLCPDLVAARQRAVDAEEQGGDDELDTPLFVCTLSLPTMPTFLHVFEPRYRLMMRRCVEGNRQFGMVMYNRTSTPQGDMGSTQFLEYGTLLEIVNLELLRDGRSFVETRGIGRFKIRAHGMLDGYHVGRVERVEDVSLAEEGALEQSETSMAKEFAERYQQDNPDLPLPIDAAINQLSTQELLDNCMTFVRSMRDASAPWLSARIVSVYGEPPADPAVFPYWFASVVPIAEEEKYALLKTTRVRERLKIVYSWIRRIRGQRCANILQMTLGNALFNMALAVRR</sequence>
<dbReference type="AlphaFoldDB" id="A0AAN6LS04"/>
<evidence type="ECO:0000256" key="3">
    <source>
        <dbReference type="ARBA" id="ARBA00022833"/>
    </source>
</evidence>
<evidence type="ECO:0000313" key="8">
    <source>
        <dbReference type="Proteomes" id="UP001280581"/>
    </source>
</evidence>
<dbReference type="PANTHER" id="PTHR23327">
    <property type="entry name" value="RING FINGER PROTEIN 127"/>
    <property type="match status" value="1"/>
</dbReference>
<protein>
    <submittedName>
        <fullName evidence="7">Uncharacterized protein</fullName>
    </submittedName>
</protein>
<dbReference type="PROSITE" id="PS50089">
    <property type="entry name" value="ZF_RING_2"/>
    <property type="match status" value="2"/>
</dbReference>
<dbReference type="Pfam" id="PF02190">
    <property type="entry name" value="LON_substr_bdg"/>
    <property type="match status" value="1"/>
</dbReference>
<accession>A0AAN6LS04</accession>
<dbReference type="CDD" id="cd16514">
    <property type="entry name" value="RING-HC_LONFs_rpt2"/>
    <property type="match status" value="1"/>
</dbReference>
<feature type="domain" description="Lon N-terminal" evidence="6">
    <location>
        <begin position="325"/>
        <end position="559"/>
    </location>
</feature>
<evidence type="ECO:0000259" key="6">
    <source>
        <dbReference type="PROSITE" id="PS51787"/>
    </source>
</evidence>
<dbReference type="InterPro" id="IPR046336">
    <property type="entry name" value="Lon_prtase_N_sf"/>
</dbReference>
<dbReference type="Pfam" id="PF13923">
    <property type="entry name" value="zf-C3HC4_2"/>
    <property type="match status" value="1"/>
</dbReference>
<evidence type="ECO:0000256" key="1">
    <source>
        <dbReference type="ARBA" id="ARBA00022723"/>
    </source>
</evidence>
<keyword evidence="3" id="KW-0862">Zinc</keyword>
<keyword evidence="8" id="KW-1185">Reference proteome</keyword>
<dbReference type="InterPro" id="IPR027370">
    <property type="entry name" value="Znf-RING_euk"/>
</dbReference>
<reference evidence="7 8" key="1">
    <citation type="submission" date="2021-02" db="EMBL/GenBank/DDBJ databases">
        <title>Genome assembly of Pseudopithomyces chartarum.</title>
        <authorList>
            <person name="Jauregui R."/>
            <person name="Singh J."/>
            <person name="Voisey C."/>
        </authorList>
    </citation>
    <scope>NUCLEOTIDE SEQUENCE [LARGE SCALE GENOMIC DNA]</scope>
    <source>
        <strain evidence="7 8">AGR01</strain>
    </source>
</reference>
<dbReference type="InterPro" id="IPR013083">
    <property type="entry name" value="Znf_RING/FYVE/PHD"/>
</dbReference>
<comment type="caution">
    <text evidence="7">The sequence shown here is derived from an EMBL/GenBank/DDBJ whole genome shotgun (WGS) entry which is preliminary data.</text>
</comment>
<dbReference type="SMART" id="SM00184">
    <property type="entry name" value="RING"/>
    <property type="match status" value="2"/>
</dbReference>
<dbReference type="Proteomes" id="UP001280581">
    <property type="component" value="Unassembled WGS sequence"/>
</dbReference>
<dbReference type="SUPFAM" id="SSF57850">
    <property type="entry name" value="RING/U-box"/>
    <property type="match status" value="2"/>
</dbReference>
<dbReference type="Gene3D" id="1.20.58.1480">
    <property type="match status" value="1"/>
</dbReference>
<dbReference type="GO" id="GO:0008270">
    <property type="term" value="F:zinc ion binding"/>
    <property type="evidence" value="ECO:0007669"/>
    <property type="project" value="UniProtKB-KW"/>
</dbReference>
<dbReference type="SUPFAM" id="SSF88697">
    <property type="entry name" value="PUA domain-like"/>
    <property type="match status" value="1"/>
</dbReference>
<evidence type="ECO:0000259" key="5">
    <source>
        <dbReference type="PROSITE" id="PS50089"/>
    </source>
</evidence>
<keyword evidence="1" id="KW-0479">Metal-binding</keyword>
<dbReference type="InterPro" id="IPR003111">
    <property type="entry name" value="Lon_prtase_N"/>
</dbReference>
<feature type="domain" description="RING-type" evidence="5">
    <location>
        <begin position="65"/>
        <end position="114"/>
    </location>
</feature>
<dbReference type="EMBL" id="WVTA01000011">
    <property type="protein sequence ID" value="KAK3203484.1"/>
    <property type="molecule type" value="Genomic_DNA"/>
</dbReference>
<dbReference type="Gene3D" id="2.30.130.40">
    <property type="entry name" value="LON domain-like"/>
    <property type="match status" value="1"/>
</dbReference>
<feature type="domain" description="RING-type" evidence="5">
    <location>
        <begin position="240"/>
        <end position="278"/>
    </location>
</feature>
<dbReference type="PROSITE" id="PS51787">
    <property type="entry name" value="LON_N"/>
    <property type="match status" value="1"/>
</dbReference>
<evidence type="ECO:0000256" key="4">
    <source>
        <dbReference type="PROSITE-ProRule" id="PRU00175"/>
    </source>
</evidence>
<dbReference type="InterPro" id="IPR017907">
    <property type="entry name" value="Znf_RING_CS"/>
</dbReference>
<name>A0AAN6LS04_9PLEO</name>
<proteinExistence type="predicted"/>
<evidence type="ECO:0000256" key="2">
    <source>
        <dbReference type="ARBA" id="ARBA00022771"/>
    </source>
</evidence>
<dbReference type="GO" id="GO:0061630">
    <property type="term" value="F:ubiquitin protein ligase activity"/>
    <property type="evidence" value="ECO:0007669"/>
    <property type="project" value="TreeGrafter"/>
</dbReference>
<evidence type="ECO:0000313" key="7">
    <source>
        <dbReference type="EMBL" id="KAK3203484.1"/>
    </source>
</evidence>
<dbReference type="Gene3D" id="3.30.40.10">
    <property type="entry name" value="Zinc/RING finger domain, C3HC4 (zinc finger)"/>
    <property type="match status" value="2"/>
</dbReference>
<dbReference type="PANTHER" id="PTHR23327:SF42">
    <property type="entry name" value="LON PEPTIDASE N-TERMINAL DOMAIN AND RING FINGER PROTEIN C14F5.10C"/>
    <property type="match status" value="1"/>
</dbReference>
<gene>
    <name evidence="7" type="ORF">GRF29_112g1425381</name>
</gene>
<keyword evidence="2 4" id="KW-0863">Zinc-finger</keyword>
<dbReference type="PROSITE" id="PS00518">
    <property type="entry name" value="ZF_RING_1"/>
    <property type="match status" value="2"/>
</dbReference>
<dbReference type="Pfam" id="PF13445">
    <property type="entry name" value="zf-RING_UBOX"/>
    <property type="match status" value="1"/>
</dbReference>
<dbReference type="SMART" id="SM00464">
    <property type="entry name" value="LON"/>
    <property type="match status" value="1"/>
</dbReference>
<dbReference type="InterPro" id="IPR015947">
    <property type="entry name" value="PUA-like_sf"/>
</dbReference>
<organism evidence="7 8">
    <name type="scientific">Pseudopithomyces chartarum</name>
    <dbReference type="NCBI Taxonomy" id="1892770"/>
    <lineage>
        <taxon>Eukaryota</taxon>
        <taxon>Fungi</taxon>
        <taxon>Dikarya</taxon>
        <taxon>Ascomycota</taxon>
        <taxon>Pezizomycotina</taxon>
        <taxon>Dothideomycetes</taxon>
        <taxon>Pleosporomycetidae</taxon>
        <taxon>Pleosporales</taxon>
        <taxon>Massarineae</taxon>
        <taxon>Didymosphaeriaceae</taxon>
        <taxon>Pseudopithomyces</taxon>
    </lineage>
</organism>